<dbReference type="Proteomes" id="UP000275267">
    <property type="component" value="Unassembled WGS sequence"/>
</dbReference>
<evidence type="ECO:0000313" key="1">
    <source>
        <dbReference type="EMBL" id="RLN15540.1"/>
    </source>
</evidence>
<dbReference type="GO" id="GO:0016787">
    <property type="term" value="F:hydrolase activity"/>
    <property type="evidence" value="ECO:0007669"/>
    <property type="project" value="UniProtKB-KW"/>
</dbReference>
<reference evidence="2" key="1">
    <citation type="journal article" date="2019" name="Nat. Commun.">
        <title>The genome of broomcorn millet.</title>
        <authorList>
            <person name="Zou C."/>
            <person name="Miki D."/>
            <person name="Li D."/>
            <person name="Tang Q."/>
            <person name="Xiao L."/>
            <person name="Rajput S."/>
            <person name="Deng P."/>
            <person name="Jia W."/>
            <person name="Huang R."/>
            <person name="Zhang M."/>
            <person name="Sun Y."/>
            <person name="Hu J."/>
            <person name="Fu X."/>
            <person name="Schnable P.S."/>
            <person name="Li F."/>
            <person name="Zhang H."/>
            <person name="Feng B."/>
            <person name="Zhu X."/>
            <person name="Liu R."/>
            <person name="Schnable J.C."/>
            <person name="Zhu J.-K."/>
            <person name="Zhang H."/>
        </authorList>
    </citation>
    <scope>NUCLEOTIDE SEQUENCE [LARGE SCALE GENOMIC DNA]</scope>
</reference>
<evidence type="ECO:0000313" key="2">
    <source>
        <dbReference type="Proteomes" id="UP000275267"/>
    </source>
</evidence>
<proteinExistence type="predicted"/>
<protein>
    <submittedName>
        <fullName evidence="1">O-glycosyl hydrolase family 17 protein</fullName>
    </submittedName>
</protein>
<accession>A0A3L6S3J6</accession>
<comment type="caution">
    <text evidence="1">The sequence shown here is derived from an EMBL/GenBank/DDBJ whole genome shotgun (WGS) entry which is preliminary data.</text>
</comment>
<dbReference type="AlphaFoldDB" id="A0A3L6S3J6"/>
<keyword evidence="2" id="KW-1185">Reference proteome</keyword>
<dbReference type="STRING" id="4540.A0A3L6S3J6"/>
<keyword evidence="1" id="KW-0378">Hydrolase</keyword>
<organism evidence="1 2">
    <name type="scientific">Panicum miliaceum</name>
    <name type="common">Proso millet</name>
    <name type="synonym">Broomcorn millet</name>
    <dbReference type="NCBI Taxonomy" id="4540"/>
    <lineage>
        <taxon>Eukaryota</taxon>
        <taxon>Viridiplantae</taxon>
        <taxon>Streptophyta</taxon>
        <taxon>Embryophyta</taxon>
        <taxon>Tracheophyta</taxon>
        <taxon>Spermatophyta</taxon>
        <taxon>Magnoliopsida</taxon>
        <taxon>Liliopsida</taxon>
        <taxon>Poales</taxon>
        <taxon>Poaceae</taxon>
        <taxon>PACMAD clade</taxon>
        <taxon>Panicoideae</taxon>
        <taxon>Panicodae</taxon>
        <taxon>Paniceae</taxon>
        <taxon>Panicinae</taxon>
        <taxon>Panicum</taxon>
        <taxon>Panicum sect. Panicum</taxon>
    </lineage>
</organism>
<dbReference type="EMBL" id="PQIB02000005">
    <property type="protein sequence ID" value="RLN15540.1"/>
    <property type="molecule type" value="Genomic_DNA"/>
</dbReference>
<dbReference type="Gene3D" id="3.20.20.80">
    <property type="entry name" value="Glycosidases"/>
    <property type="match status" value="1"/>
</dbReference>
<name>A0A3L6S3J6_PANMI</name>
<gene>
    <name evidence="1" type="ORF">C2845_PM02G43550</name>
</gene>
<sequence length="109" mass="11480">MAAGPPRRCSGSQASVWPYFPATRVTGTAVAHEVFTGGDEQLRNSLVPAARNLHAALAQLGMDMYVRVSTESSLAGGNNDEVDLAVPAFRGRLAMPRCPVPWTVASTPA</sequence>